<dbReference type="EMBL" id="CP097636">
    <property type="protein sequence ID" value="URI11056.1"/>
    <property type="molecule type" value="Genomic_DNA"/>
</dbReference>
<proteinExistence type="predicted"/>
<protein>
    <submittedName>
        <fullName evidence="1">Uncharacterized protein</fullName>
    </submittedName>
</protein>
<organism evidence="1 2">
    <name type="scientific">Aquincola tertiaricarbonis</name>
    <dbReference type="NCBI Taxonomy" id="391953"/>
    <lineage>
        <taxon>Bacteria</taxon>
        <taxon>Pseudomonadati</taxon>
        <taxon>Pseudomonadota</taxon>
        <taxon>Betaproteobacteria</taxon>
        <taxon>Burkholderiales</taxon>
        <taxon>Sphaerotilaceae</taxon>
        <taxon>Aquincola</taxon>
    </lineage>
</organism>
<accession>A0ABY4SCL7</accession>
<name>A0ABY4SCL7_AQUTE</name>
<dbReference type="Proteomes" id="UP001056201">
    <property type="component" value="Chromosome 2"/>
</dbReference>
<gene>
    <name evidence="1" type="ORF">MW290_18985</name>
</gene>
<keyword evidence="2" id="KW-1185">Reference proteome</keyword>
<reference evidence="1" key="1">
    <citation type="submission" date="2022-05" db="EMBL/GenBank/DDBJ databases">
        <title>An RpoN-dependent PEP-CTERM gene is involved in floc formation of an Aquincola tertiaricarbonis strain.</title>
        <authorList>
            <person name="Qiu D."/>
            <person name="Xia M."/>
        </authorList>
    </citation>
    <scope>NUCLEOTIDE SEQUENCE</scope>
    <source>
        <strain evidence="1">RN12</strain>
    </source>
</reference>
<dbReference type="RefSeq" id="WP_250199254.1">
    <property type="nucleotide sequence ID" value="NZ_CP097636.1"/>
</dbReference>
<sequence length="59" mass="6506">MTEEQQTLRLLKFTVASMAEDDRRRVEAAAADLREMVKIYGDHGVIALALVGAEMQAAD</sequence>
<evidence type="ECO:0000313" key="2">
    <source>
        <dbReference type="Proteomes" id="UP001056201"/>
    </source>
</evidence>
<evidence type="ECO:0000313" key="1">
    <source>
        <dbReference type="EMBL" id="URI11056.1"/>
    </source>
</evidence>